<feature type="transmembrane region" description="Helical" evidence="1">
    <location>
        <begin position="40"/>
        <end position="60"/>
    </location>
</feature>
<sequence>MPTFLSEFLSLLLGFSEAPAPSRAQPPKSPSILKTHLLVLLVISLSIILPTTLITLIVYIEYHRLPCSTPWVKRLRRLICIHSNCCCETCVRSGRKSIDAVVEVWERNLGKREVYGKLFKNAGEDGGIEGEKRLRDDEGVENGVAVLFCDDPTLH</sequence>
<evidence type="ECO:0000256" key="1">
    <source>
        <dbReference type="SAM" id="Phobius"/>
    </source>
</evidence>
<reference evidence="3 4" key="1">
    <citation type="submission" date="2017-04" db="EMBL/GenBank/DDBJ databases">
        <title>Draft genome sequence of Marssonina coronaria NL1: causal agent of apple blotch.</title>
        <authorList>
            <person name="Cheng Q."/>
        </authorList>
    </citation>
    <scope>NUCLEOTIDE SEQUENCE [LARGE SCALE GENOMIC DNA]</scope>
    <source>
        <strain evidence="3 4">NL1</strain>
    </source>
</reference>
<evidence type="ECO:0000313" key="4">
    <source>
        <dbReference type="Proteomes" id="UP000242519"/>
    </source>
</evidence>
<dbReference type="EMBL" id="MZNU01000095">
    <property type="protein sequence ID" value="OWP04663.1"/>
    <property type="molecule type" value="Genomic_DNA"/>
</dbReference>
<gene>
    <name evidence="3" type="ORF">B2J93_5682</name>
</gene>
<name>A0A218ZAT8_9HELO</name>
<keyword evidence="1" id="KW-1133">Transmembrane helix</keyword>
<dbReference type="OrthoDB" id="3563715at2759"/>
<evidence type="ECO:0000256" key="2">
    <source>
        <dbReference type="SAM" id="SignalP"/>
    </source>
</evidence>
<proteinExistence type="predicted"/>
<dbReference type="AlphaFoldDB" id="A0A218ZAT8"/>
<dbReference type="Proteomes" id="UP000242519">
    <property type="component" value="Unassembled WGS sequence"/>
</dbReference>
<protein>
    <submittedName>
        <fullName evidence="3">Uncharacterized protein</fullName>
    </submittedName>
</protein>
<feature type="signal peptide" evidence="2">
    <location>
        <begin position="1"/>
        <end position="24"/>
    </location>
</feature>
<dbReference type="InParanoid" id="A0A218ZAT8"/>
<keyword evidence="2" id="KW-0732">Signal</keyword>
<comment type="caution">
    <text evidence="3">The sequence shown here is derived from an EMBL/GenBank/DDBJ whole genome shotgun (WGS) entry which is preliminary data.</text>
</comment>
<keyword evidence="1" id="KW-0472">Membrane</keyword>
<evidence type="ECO:0000313" key="3">
    <source>
        <dbReference type="EMBL" id="OWP04663.1"/>
    </source>
</evidence>
<keyword evidence="1" id="KW-0812">Transmembrane</keyword>
<feature type="chain" id="PRO_5012758742" evidence="2">
    <location>
        <begin position="25"/>
        <end position="155"/>
    </location>
</feature>
<accession>A0A218ZAT8</accession>
<organism evidence="3 4">
    <name type="scientific">Diplocarpon coronariae</name>
    <dbReference type="NCBI Taxonomy" id="2795749"/>
    <lineage>
        <taxon>Eukaryota</taxon>
        <taxon>Fungi</taxon>
        <taxon>Dikarya</taxon>
        <taxon>Ascomycota</taxon>
        <taxon>Pezizomycotina</taxon>
        <taxon>Leotiomycetes</taxon>
        <taxon>Helotiales</taxon>
        <taxon>Drepanopezizaceae</taxon>
        <taxon>Diplocarpon</taxon>
    </lineage>
</organism>
<keyword evidence="4" id="KW-1185">Reference proteome</keyword>